<accession>A0ABW0RTN5</accession>
<evidence type="ECO:0000313" key="12">
    <source>
        <dbReference type="EMBL" id="MFC5546980.1"/>
    </source>
</evidence>
<dbReference type="SUPFAM" id="SSF74653">
    <property type="entry name" value="TolA/TonB C-terminal domain"/>
    <property type="match status" value="1"/>
</dbReference>
<keyword evidence="4" id="KW-1003">Cell membrane</keyword>
<feature type="chain" id="PRO_5045181384" evidence="10">
    <location>
        <begin position="24"/>
        <end position="222"/>
    </location>
</feature>
<proteinExistence type="inferred from homology"/>
<keyword evidence="6" id="KW-0812">Transmembrane</keyword>
<protein>
    <submittedName>
        <fullName evidence="12">TonB family protein</fullName>
    </submittedName>
</protein>
<dbReference type="PROSITE" id="PS52015">
    <property type="entry name" value="TONB_CTD"/>
    <property type="match status" value="1"/>
</dbReference>
<keyword evidence="9" id="KW-0472">Membrane</keyword>
<dbReference type="Proteomes" id="UP001596086">
    <property type="component" value="Unassembled WGS sequence"/>
</dbReference>
<keyword evidence="13" id="KW-1185">Reference proteome</keyword>
<evidence type="ECO:0000256" key="4">
    <source>
        <dbReference type="ARBA" id="ARBA00022475"/>
    </source>
</evidence>
<evidence type="ECO:0000256" key="8">
    <source>
        <dbReference type="ARBA" id="ARBA00022989"/>
    </source>
</evidence>
<comment type="similarity">
    <text evidence="2">Belongs to the TonB family.</text>
</comment>
<dbReference type="PANTHER" id="PTHR33446:SF2">
    <property type="entry name" value="PROTEIN TONB"/>
    <property type="match status" value="1"/>
</dbReference>
<dbReference type="SUPFAM" id="SSF81901">
    <property type="entry name" value="HCP-like"/>
    <property type="match status" value="1"/>
</dbReference>
<evidence type="ECO:0000256" key="5">
    <source>
        <dbReference type="ARBA" id="ARBA00022519"/>
    </source>
</evidence>
<gene>
    <name evidence="12" type="ORF">ACFPO9_00445</name>
</gene>
<dbReference type="InterPro" id="IPR051045">
    <property type="entry name" value="TonB-dependent_transducer"/>
</dbReference>
<evidence type="ECO:0000259" key="11">
    <source>
        <dbReference type="PROSITE" id="PS52015"/>
    </source>
</evidence>
<evidence type="ECO:0000313" key="13">
    <source>
        <dbReference type="Proteomes" id="UP001596086"/>
    </source>
</evidence>
<name>A0ABW0RTN5_9BURK</name>
<comment type="subcellular location">
    <subcellularLocation>
        <location evidence="1">Cell inner membrane</location>
        <topology evidence="1">Single-pass membrane protein</topology>
        <orientation evidence="1">Periplasmic side</orientation>
    </subcellularLocation>
</comment>
<dbReference type="InterPro" id="IPR011990">
    <property type="entry name" value="TPR-like_helical_dom_sf"/>
</dbReference>
<dbReference type="InterPro" id="IPR037682">
    <property type="entry name" value="TonB_C"/>
</dbReference>
<keyword evidence="7" id="KW-0653">Protein transport</keyword>
<keyword evidence="5" id="KW-0997">Cell inner membrane</keyword>
<feature type="signal peptide" evidence="10">
    <location>
        <begin position="1"/>
        <end position="23"/>
    </location>
</feature>
<reference evidence="13" key="1">
    <citation type="journal article" date="2019" name="Int. J. Syst. Evol. Microbiol.">
        <title>The Global Catalogue of Microorganisms (GCM) 10K type strain sequencing project: providing services to taxonomists for standard genome sequencing and annotation.</title>
        <authorList>
            <consortium name="The Broad Institute Genomics Platform"/>
            <consortium name="The Broad Institute Genome Sequencing Center for Infectious Disease"/>
            <person name="Wu L."/>
            <person name="Ma J."/>
        </authorList>
    </citation>
    <scope>NUCLEOTIDE SEQUENCE [LARGE SCALE GENOMIC DNA]</scope>
    <source>
        <strain evidence="13">CGMCC 4.5798</strain>
    </source>
</reference>
<dbReference type="Gene3D" id="3.30.2420.10">
    <property type="entry name" value="TonB"/>
    <property type="match status" value="1"/>
</dbReference>
<dbReference type="PANTHER" id="PTHR33446">
    <property type="entry name" value="PROTEIN TONB-RELATED"/>
    <property type="match status" value="1"/>
</dbReference>
<keyword evidence="8" id="KW-1133">Transmembrane helix</keyword>
<evidence type="ECO:0000256" key="2">
    <source>
        <dbReference type="ARBA" id="ARBA00006555"/>
    </source>
</evidence>
<dbReference type="NCBIfam" id="TIGR01352">
    <property type="entry name" value="tonB_Cterm"/>
    <property type="match status" value="1"/>
</dbReference>
<dbReference type="Pfam" id="PF03544">
    <property type="entry name" value="TonB_C"/>
    <property type="match status" value="1"/>
</dbReference>
<evidence type="ECO:0000256" key="9">
    <source>
        <dbReference type="ARBA" id="ARBA00023136"/>
    </source>
</evidence>
<dbReference type="Gene3D" id="1.25.40.10">
    <property type="entry name" value="Tetratricopeptide repeat domain"/>
    <property type="match status" value="1"/>
</dbReference>
<keyword evidence="3" id="KW-0813">Transport</keyword>
<dbReference type="SMART" id="SM00671">
    <property type="entry name" value="SEL1"/>
    <property type="match status" value="1"/>
</dbReference>
<evidence type="ECO:0000256" key="1">
    <source>
        <dbReference type="ARBA" id="ARBA00004383"/>
    </source>
</evidence>
<dbReference type="InterPro" id="IPR006597">
    <property type="entry name" value="Sel1-like"/>
</dbReference>
<evidence type="ECO:0000256" key="10">
    <source>
        <dbReference type="SAM" id="SignalP"/>
    </source>
</evidence>
<dbReference type="Pfam" id="PF08238">
    <property type="entry name" value="Sel1"/>
    <property type="match status" value="1"/>
</dbReference>
<keyword evidence="10" id="KW-0732">Signal</keyword>
<dbReference type="RefSeq" id="WP_379765404.1">
    <property type="nucleotide sequence ID" value="NZ_JBHSMZ010000001.1"/>
</dbReference>
<evidence type="ECO:0000256" key="7">
    <source>
        <dbReference type="ARBA" id="ARBA00022927"/>
    </source>
</evidence>
<comment type="caution">
    <text evidence="12">The sequence shown here is derived from an EMBL/GenBank/DDBJ whole genome shotgun (WGS) entry which is preliminary data.</text>
</comment>
<dbReference type="EMBL" id="JBHSMZ010000001">
    <property type="protein sequence ID" value="MFC5546980.1"/>
    <property type="molecule type" value="Genomic_DNA"/>
</dbReference>
<feature type="domain" description="TonB C-terminal" evidence="11">
    <location>
        <begin position="28"/>
        <end position="124"/>
    </location>
</feature>
<sequence length="222" mass="24202">MKRTISTFVLAAALYFASGLALAEEAQYKLPTIDFKQCGFPAYPSSALRNSEEGVVFVGLQVDENGAVLDSKILLSSGSAALDQAARQVFHKCRHMPGIVNGQAVTMWMTVQYLWTIDPSSGKTLAKLKQAALEGNAQARYVLSTIIESRAKTDEERAAGLKLVPLAAEAGEPMAQVSLARRYESGKQLPRDLDEARRWYDRAAAQGNVIAIDHLRFIGEAK</sequence>
<organism evidence="12 13">
    <name type="scientific">Massilia aerilata</name>
    <dbReference type="NCBI Taxonomy" id="453817"/>
    <lineage>
        <taxon>Bacteria</taxon>
        <taxon>Pseudomonadati</taxon>
        <taxon>Pseudomonadota</taxon>
        <taxon>Betaproteobacteria</taxon>
        <taxon>Burkholderiales</taxon>
        <taxon>Oxalobacteraceae</taxon>
        <taxon>Telluria group</taxon>
        <taxon>Massilia</taxon>
    </lineage>
</organism>
<evidence type="ECO:0000256" key="6">
    <source>
        <dbReference type="ARBA" id="ARBA00022692"/>
    </source>
</evidence>
<evidence type="ECO:0000256" key="3">
    <source>
        <dbReference type="ARBA" id="ARBA00022448"/>
    </source>
</evidence>
<dbReference type="InterPro" id="IPR006260">
    <property type="entry name" value="TonB/TolA_C"/>
</dbReference>